<dbReference type="InterPro" id="IPR018097">
    <property type="entry name" value="EGF_Ca-bd_CS"/>
</dbReference>
<dbReference type="Pfam" id="PF14670">
    <property type="entry name" value="FXa_inhibition"/>
    <property type="match status" value="2"/>
</dbReference>
<comment type="caution">
    <text evidence="6">Lacks conserved residue(s) required for the propagation of feature annotation.</text>
</comment>
<dbReference type="InterPro" id="IPR003410">
    <property type="entry name" value="HYR_dom"/>
</dbReference>
<dbReference type="SUPFAM" id="SSF57535">
    <property type="entry name" value="Complement control module/SCR domain"/>
    <property type="match status" value="1"/>
</dbReference>
<evidence type="ECO:0000259" key="8">
    <source>
        <dbReference type="PROSITE" id="PS50825"/>
    </source>
</evidence>
<dbReference type="AlphaFoldDB" id="A0A7R8YU99"/>
<keyword evidence="1" id="KW-0245">EGF-like domain</keyword>
<dbReference type="InterPro" id="IPR001881">
    <property type="entry name" value="EGF-like_Ca-bd_dom"/>
</dbReference>
<dbReference type="FunFam" id="2.10.25.10:FF:000037">
    <property type="entry name" value="Signal peptide, CUB domain and EGF-like domain-containing 2"/>
    <property type="match status" value="1"/>
</dbReference>
<evidence type="ECO:0000259" key="9">
    <source>
        <dbReference type="PROSITE" id="PS50923"/>
    </source>
</evidence>
<keyword evidence="5" id="KW-0325">Glycoprotein</keyword>
<evidence type="ECO:0000256" key="1">
    <source>
        <dbReference type="ARBA" id="ARBA00022536"/>
    </source>
</evidence>
<dbReference type="OrthoDB" id="283575at2759"/>
<feature type="domain" description="HYR" evidence="8">
    <location>
        <begin position="934"/>
        <end position="1016"/>
    </location>
</feature>
<evidence type="ECO:0000256" key="4">
    <source>
        <dbReference type="ARBA" id="ARBA00023157"/>
    </source>
</evidence>
<feature type="region of interest" description="Disordered" evidence="7">
    <location>
        <begin position="189"/>
        <end position="267"/>
    </location>
</feature>
<evidence type="ECO:0000313" key="10">
    <source>
        <dbReference type="EMBL" id="CAD7082559.1"/>
    </source>
</evidence>
<reference evidence="10 11" key="1">
    <citation type="submission" date="2020-11" db="EMBL/GenBank/DDBJ databases">
        <authorList>
            <person name="Wallbank WR R."/>
            <person name="Pardo Diaz C."/>
            <person name="Kozak K."/>
            <person name="Martin S."/>
            <person name="Jiggins C."/>
            <person name="Moest M."/>
            <person name="Warren A I."/>
            <person name="Generalovic N T."/>
            <person name="Byers J.R.P. K."/>
            <person name="Montejo-Kovacevich G."/>
            <person name="Yen C E."/>
        </authorList>
    </citation>
    <scope>NUCLEOTIDE SEQUENCE [LARGE SCALE GENOMIC DNA]</scope>
</reference>
<dbReference type="Gene3D" id="2.10.70.10">
    <property type="entry name" value="Complement Module, domain 1"/>
    <property type="match status" value="1"/>
</dbReference>
<protein>
    <submittedName>
        <fullName evidence="10">Uncharacterized protein</fullName>
    </submittedName>
</protein>
<evidence type="ECO:0000256" key="7">
    <source>
        <dbReference type="SAM" id="MobiDB-lite"/>
    </source>
</evidence>
<dbReference type="Gene3D" id="2.10.25.10">
    <property type="entry name" value="Laminin"/>
    <property type="match status" value="5"/>
</dbReference>
<dbReference type="PROSITE" id="PS01186">
    <property type="entry name" value="EGF_2"/>
    <property type="match status" value="2"/>
</dbReference>
<dbReference type="GO" id="GO:0005509">
    <property type="term" value="F:calcium ion binding"/>
    <property type="evidence" value="ECO:0007669"/>
    <property type="project" value="InterPro"/>
</dbReference>
<keyword evidence="4" id="KW-1015">Disulfide bond</keyword>
<gene>
    <name evidence="10" type="ORF">HERILL_LOCUS5583</name>
</gene>
<accession>A0A7R8YU99</accession>
<dbReference type="SMART" id="SM00181">
    <property type="entry name" value="EGF"/>
    <property type="match status" value="5"/>
</dbReference>
<dbReference type="Proteomes" id="UP000594454">
    <property type="component" value="Chromosome 2"/>
</dbReference>
<feature type="compositionally biased region" description="Basic residues" evidence="7">
    <location>
        <begin position="251"/>
        <end position="267"/>
    </location>
</feature>
<feature type="compositionally biased region" description="Low complexity" evidence="7">
    <location>
        <begin position="85"/>
        <end position="98"/>
    </location>
</feature>
<dbReference type="CDD" id="cd00033">
    <property type="entry name" value="CCP"/>
    <property type="match status" value="1"/>
</dbReference>
<dbReference type="Pfam" id="PF02494">
    <property type="entry name" value="HYR"/>
    <property type="match status" value="1"/>
</dbReference>
<dbReference type="SMART" id="SM00179">
    <property type="entry name" value="EGF_CA"/>
    <property type="match status" value="5"/>
</dbReference>
<dbReference type="PANTHER" id="PTHR24050:SF28">
    <property type="entry name" value="UROMODULIN-LIKE"/>
    <property type="match status" value="1"/>
</dbReference>
<dbReference type="InterPro" id="IPR000742">
    <property type="entry name" value="EGF"/>
</dbReference>
<sequence length="1035" mass="115779">MARNGKFNLFWDYSLESNSDEYRAGSDIAARADFVSLNSGNELSADYIDASSRKINSFQDKNVTEDDAAVENRRWRDSRNHANKVSSSVDSESQTSKVPAKNLTTRPKRRRTRCKNKARCKHAASNARPVTNLTATATIIDHSTGSIRNEITTLALSGRNSSSSEVQHENSVETANPSQIVEYKSMKHDNKVDNDNNVPAKGSEIQMNRRRKGPHGKRRGGIGAGHGRKVRFRDNPENRIRNKLSKEERRKKLKEKREKRKRLRLERMEQRRRKKVWNSENASEMTLKVPENMSNKLELIKPPSIDYIAEKVPSRVASDFNGIVNDTLPDGFIDVALENGAANTMTSSELDTENSRGIPMNVNGRAIGPNETGNEKVNAADTIDFSSNQIDIFQGGDLSCLDDNFQPAPEVQHADVKYLRNDLRGPEYAFLEVEYICHHGYILNTNVNVNENLNTVDMDVDNANIIRTSRNSKNSTSVYCKNGQWHGVLPTCIPVKDLTNFNETCNYPSRCEQLCYRRDGMEKCTCHKGFRMKNNRCEDINECMENTSVCEYGCINTIGSYRCKCPKGLRASEANSCIDINECLLRNGHGPCQDTCVNTWGSYKCSCGNLAGTQLSTDGHSCVDMDECSVNNGGCSHTCLNTMGRAFCLCPEGWILDSDWKTCVDIDECADQRSSEMKCEFGCINTPGSYSCLVDIGADQPIDDDEPECPDGYYRNYTTEDCQDKNECADDNGGCYHQCVNTFGSYHCVCRTGFIFAEDKYTCIVANSSADTSCPPLFPPKHGYLECSRPIASDIIGADANGSGGRRRITNRPGSQCVLRCPTGFRIDGKFSKQCSASGIWVGESDGICIRYPTPKLICPANIVLETPPNESMAKLRIPRPKTDVNYDRDVTISPDWLRNSEIALEIGVRNITYTARHPVSKLTVSCTFSITVLEGSPPTVKYCPSTQKYTLTEQDDSIKISWKEPIFVDNVNVTEISRTNIPGNSFAVGSHQIVYVARDQVGYTARCVFKLLVNVPYRQTLNHPLPIYHMFYRK</sequence>
<dbReference type="Pfam" id="PF07645">
    <property type="entry name" value="EGF_CA"/>
    <property type="match status" value="3"/>
</dbReference>
<dbReference type="InParanoid" id="A0A7R8YU99"/>
<dbReference type="InterPro" id="IPR000436">
    <property type="entry name" value="Sushi_SCR_CCP_dom"/>
</dbReference>
<keyword evidence="6" id="KW-0768">Sushi</keyword>
<evidence type="ECO:0000256" key="6">
    <source>
        <dbReference type="PROSITE-ProRule" id="PRU00302"/>
    </source>
</evidence>
<name>A0A7R8YU99_HERIL</name>
<dbReference type="InterPro" id="IPR049883">
    <property type="entry name" value="NOTCH1_EGF-like"/>
</dbReference>
<feature type="region of interest" description="Disordered" evidence="7">
    <location>
        <begin position="65"/>
        <end position="125"/>
    </location>
</feature>
<evidence type="ECO:0000256" key="5">
    <source>
        <dbReference type="ARBA" id="ARBA00023180"/>
    </source>
</evidence>
<dbReference type="PROSITE" id="PS01187">
    <property type="entry name" value="EGF_CA"/>
    <property type="match status" value="3"/>
</dbReference>
<evidence type="ECO:0000256" key="2">
    <source>
        <dbReference type="ARBA" id="ARBA00022729"/>
    </source>
</evidence>
<feature type="compositionally biased region" description="Basic residues" evidence="7">
    <location>
        <begin position="208"/>
        <end position="231"/>
    </location>
</feature>
<dbReference type="InterPro" id="IPR052235">
    <property type="entry name" value="Nephronectin_domain"/>
</dbReference>
<dbReference type="PANTHER" id="PTHR24050">
    <property type="entry name" value="PA14 DOMAIN-CONTAINING PROTEIN"/>
    <property type="match status" value="1"/>
</dbReference>
<proteinExistence type="predicted"/>
<feature type="compositionally biased region" description="Basic residues" evidence="7">
    <location>
        <begin position="106"/>
        <end position="122"/>
    </location>
</feature>
<feature type="domain" description="Sushi" evidence="9">
    <location>
        <begin position="785"/>
        <end position="851"/>
    </location>
</feature>
<feature type="compositionally biased region" description="Basic and acidic residues" evidence="7">
    <location>
        <begin position="232"/>
        <end position="250"/>
    </location>
</feature>
<evidence type="ECO:0000313" key="11">
    <source>
        <dbReference type="Proteomes" id="UP000594454"/>
    </source>
</evidence>
<dbReference type="EMBL" id="LR899010">
    <property type="protein sequence ID" value="CAD7082559.1"/>
    <property type="molecule type" value="Genomic_DNA"/>
</dbReference>
<feature type="region of interest" description="Disordered" evidence="7">
    <location>
        <begin position="345"/>
        <end position="373"/>
    </location>
</feature>
<evidence type="ECO:0000256" key="3">
    <source>
        <dbReference type="ARBA" id="ARBA00022737"/>
    </source>
</evidence>
<dbReference type="FunFam" id="2.10.25.10:FF:000005">
    <property type="entry name" value="Fibrillin 2"/>
    <property type="match status" value="1"/>
</dbReference>
<dbReference type="PROSITE" id="PS50923">
    <property type="entry name" value="SUSHI"/>
    <property type="match status" value="1"/>
</dbReference>
<dbReference type="FunFam" id="2.10.25.10:FF:000240">
    <property type="entry name" value="Vitamin K-dependent protein S"/>
    <property type="match status" value="1"/>
</dbReference>
<keyword evidence="2" id="KW-0732">Signal</keyword>
<dbReference type="CDD" id="cd00054">
    <property type="entry name" value="EGF_CA"/>
    <property type="match status" value="3"/>
</dbReference>
<feature type="compositionally biased region" description="Basic and acidic residues" evidence="7">
    <location>
        <begin position="70"/>
        <end position="80"/>
    </location>
</feature>
<keyword evidence="3" id="KW-0677">Repeat</keyword>
<dbReference type="InterPro" id="IPR035976">
    <property type="entry name" value="Sushi/SCR/CCP_sf"/>
</dbReference>
<dbReference type="PROSITE" id="PS50825">
    <property type="entry name" value="HYR"/>
    <property type="match status" value="1"/>
</dbReference>
<dbReference type="SUPFAM" id="SSF57196">
    <property type="entry name" value="EGF/Laminin"/>
    <property type="match status" value="4"/>
</dbReference>
<organism evidence="10 11">
    <name type="scientific">Hermetia illucens</name>
    <name type="common">Black soldier fly</name>
    <dbReference type="NCBI Taxonomy" id="343691"/>
    <lineage>
        <taxon>Eukaryota</taxon>
        <taxon>Metazoa</taxon>
        <taxon>Ecdysozoa</taxon>
        <taxon>Arthropoda</taxon>
        <taxon>Hexapoda</taxon>
        <taxon>Insecta</taxon>
        <taxon>Pterygota</taxon>
        <taxon>Neoptera</taxon>
        <taxon>Endopterygota</taxon>
        <taxon>Diptera</taxon>
        <taxon>Brachycera</taxon>
        <taxon>Stratiomyomorpha</taxon>
        <taxon>Stratiomyidae</taxon>
        <taxon>Hermetiinae</taxon>
        <taxon>Hermetia</taxon>
    </lineage>
</organism>
<keyword evidence="11" id="KW-1185">Reference proteome</keyword>